<protein>
    <submittedName>
        <fullName evidence="1">Uncharacterized protein</fullName>
    </submittedName>
</protein>
<dbReference type="Proteomes" id="UP000576393">
    <property type="component" value="Unassembled WGS sequence"/>
</dbReference>
<evidence type="ECO:0000313" key="2">
    <source>
        <dbReference type="Proteomes" id="UP000576393"/>
    </source>
</evidence>
<organism evidence="1 2">
    <name type="scientific">Streptosporangium sandarakinum</name>
    <dbReference type="NCBI Taxonomy" id="1260955"/>
    <lineage>
        <taxon>Bacteria</taxon>
        <taxon>Bacillati</taxon>
        <taxon>Actinomycetota</taxon>
        <taxon>Actinomycetes</taxon>
        <taxon>Streptosporangiales</taxon>
        <taxon>Streptosporangiaceae</taxon>
        <taxon>Streptosporangium</taxon>
    </lineage>
</organism>
<name>A0A852V837_9ACTN</name>
<dbReference type="RefSeq" id="WP_179829102.1">
    <property type="nucleotide sequence ID" value="NZ_JACCCO010000004.1"/>
</dbReference>
<sequence>MTTPTPEPGMLTYTSDGVMACPLCGGNNTHVEHAYISARKEDHEPREIHVSAITGEVTREEIIAPAGPAVGEGRRQRIALTGHCENCTGEYAIIFTQHKGETILETVPINEGPIYRTGRTSWR</sequence>
<proteinExistence type="predicted"/>
<reference evidence="1 2" key="1">
    <citation type="submission" date="2020-07" db="EMBL/GenBank/DDBJ databases">
        <title>Sequencing the genomes of 1000 actinobacteria strains.</title>
        <authorList>
            <person name="Klenk H.-P."/>
        </authorList>
    </citation>
    <scope>NUCLEOTIDE SEQUENCE [LARGE SCALE GENOMIC DNA]</scope>
    <source>
        <strain evidence="1 2">DSM 45763</strain>
    </source>
</reference>
<keyword evidence="2" id="KW-1185">Reference proteome</keyword>
<comment type="caution">
    <text evidence="1">The sequence shown here is derived from an EMBL/GenBank/DDBJ whole genome shotgun (WGS) entry which is preliminary data.</text>
</comment>
<gene>
    <name evidence="1" type="ORF">HDA43_006871</name>
</gene>
<evidence type="ECO:0000313" key="1">
    <source>
        <dbReference type="EMBL" id="NYF44629.1"/>
    </source>
</evidence>
<accession>A0A852V837</accession>
<dbReference type="AlphaFoldDB" id="A0A852V837"/>
<dbReference type="EMBL" id="JACCCO010000004">
    <property type="protein sequence ID" value="NYF44629.1"/>
    <property type="molecule type" value="Genomic_DNA"/>
</dbReference>